<gene>
    <name evidence="1" type="ORF">BD310DRAFT_925401</name>
</gene>
<keyword evidence="2" id="KW-1185">Reference proteome</keyword>
<name>A0A4Q9PXB8_9APHY</name>
<dbReference type="AlphaFoldDB" id="A0A4Q9PXB8"/>
<reference evidence="1 2" key="1">
    <citation type="submission" date="2019-01" db="EMBL/GenBank/DDBJ databases">
        <title>Draft genome sequences of three monokaryotic isolates of the white-rot basidiomycete fungus Dichomitus squalens.</title>
        <authorList>
            <consortium name="DOE Joint Genome Institute"/>
            <person name="Lopez S.C."/>
            <person name="Andreopoulos B."/>
            <person name="Pangilinan J."/>
            <person name="Lipzen A."/>
            <person name="Riley R."/>
            <person name="Ahrendt S."/>
            <person name="Ng V."/>
            <person name="Barry K."/>
            <person name="Daum C."/>
            <person name="Grigoriev I.V."/>
            <person name="Hilden K.S."/>
            <person name="Makela M.R."/>
            <person name="de Vries R.P."/>
        </authorList>
    </citation>
    <scope>NUCLEOTIDE SEQUENCE [LARGE SCALE GENOMIC DNA]</scope>
    <source>
        <strain evidence="1 2">CBS 464.89</strain>
    </source>
</reference>
<dbReference type="Proteomes" id="UP000292082">
    <property type="component" value="Unassembled WGS sequence"/>
</dbReference>
<proteinExistence type="predicted"/>
<dbReference type="EMBL" id="ML145116">
    <property type="protein sequence ID" value="TBU59170.1"/>
    <property type="molecule type" value="Genomic_DNA"/>
</dbReference>
<accession>A0A4Q9PXB8</accession>
<protein>
    <submittedName>
        <fullName evidence="1">Uncharacterized protein</fullName>
    </submittedName>
</protein>
<organism evidence="1 2">
    <name type="scientific">Dichomitus squalens</name>
    <dbReference type="NCBI Taxonomy" id="114155"/>
    <lineage>
        <taxon>Eukaryota</taxon>
        <taxon>Fungi</taxon>
        <taxon>Dikarya</taxon>
        <taxon>Basidiomycota</taxon>
        <taxon>Agaricomycotina</taxon>
        <taxon>Agaricomycetes</taxon>
        <taxon>Polyporales</taxon>
        <taxon>Polyporaceae</taxon>
        <taxon>Dichomitus</taxon>
    </lineage>
</organism>
<sequence length="54" mass="6144">MLDVIPIWNGSIYIYHQLLYSMTRALGYIDACSRPAPACRPAASRISRRPIYCV</sequence>
<evidence type="ECO:0000313" key="2">
    <source>
        <dbReference type="Proteomes" id="UP000292082"/>
    </source>
</evidence>
<evidence type="ECO:0000313" key="1">
    <source>
        <dbReference type="EMBL" id="TBU59170.1"/>
    </source>
</evidence>